<dbReference type="RefSeq" id="WP_141197452.1">
    <property type="nucleotide sequence ID" value="NZ_CP041186.1"/>
</dbReference>
<proteinExistence type="predicted"/>
<accession>A0A4Y6PRJ5</accession>
<reference evidence="2 3" key="1">
    <citation type="submission" date="2019-06" db="EMBL/GenBank/DDBJ databases">
        <title>Persicimonas caeni gen. nov., sp. nov., a predatory bacterium isolated from solar saltern.</title>
        <authorList>
            <person name="Wang S."/>
        </authorList>
    </citation>
    <scope>NUCLEOTIDE SEQUENCE [LARGE SCALE GENOMIC DNA]</scope>
    <source>
        <strain evidence="2 3">YN101</strain>
    </source>
</reference>
<feature type="signal peptide" evidence="1">
    <location>
        <begin position="1"/>
        <end position="19"/>
    </location>
</feature>
<dbReference type="EMBL" id="CP041186">
    <property type="protein sequence ID" value="QDG50962.1"/>
    <property type="molecule type" value="Genomic_DNA"/>
</dbReference>
<keyword evidence="3" id="KW-1185">Reference proteome</keyword>
<dbReference type="PROSITE" id="PS51257">
    <property type="entry name" value="PROKAR_LIPOPROTEIN"/>
    <property type="match status" value="1"/>
</dbReference>
<sequence>MKLKLIFTACLTLGLTASACGNVDEDGGTSLPTANSQMALSADLLGGTDVAGFKFKLTRVNCKTGDTVHPYQEHKGYADLEEMFLPGGNETFEGGPKDEGYDQYSKHHFSDYLFEVPYGCYDVKAIPVDKHGDRSEDCAVAVKRNQKAIKQAFTETHLISQCRGEARRTSDVVASLNHPPQIDDLDIEKFMCSGAGVRVCATASDPDNDPLRFYWKGLDNGCFLPAPTGKPHYDPQTGKTTHCVTIPSRMAETKNYKVVVKDLAWSDDSYKRVPIEDLLAEQDNYHSDPYVNPDESRAERHFVTHSIDDCIPGAMSFIGLTLGADLDDPHDKWPNKYKGMSRTQAKKLAANAVDFVNPNGYNEQPDILIVQDDNTNGEDEFEAKFIEGLLKEAGFKDVVRIVEPHDGLSAWHLVGFDIVWFTNPGYPIDDEKTYIKLRRFRENGGGVIISGDDANQNTELDSPLDMSYFSFMEYLEGLPKEIANGEKACYKPVDNWGQYAYKVELKPNTPLTKGIYDLKFPYANDIDRNKLLGKGEILAGYTEGLVGKPDCLKYKVPVITAVPSPLTLY</sequence>
<keyword evidence="1" id="KW-0732">Signal</keyword>
<name>A0A4Y6PRJ5_PERCE</name>
<dbReference type="Proteomes" id="UP000315995">
    <property type="component" value="Chromosome"/>
</dbReference>
<dbReference type="AlphaFoldDB" id="A0A4Y6PRJ5"/>
<evidence type="ECO:0000313" key="3">
    <source>
        <dbReference type="Proteomes" id="UP000315995"/>
    </source>
</evidence>
<protein>
    <submittedName>
        <fullName evidence="2">Uncharacterized protein</fullName>
    </submittedName>
</protein>
<evidence type="ECO:0000313" key="2">
    <source>
        <dbReference type="EMBL" id="QDG50962.1"/>
    </source>
</evidence>
<evidence type="ECO:0000256" key="1">
    <source>
        <dbReference type="SAM" id="SignalP"/>
    </source>
</evidence>
<gene>
    <name evidence="2" type="ORF">FIV42_09510</name>
</gene>
<dbReference type="OrthoDB" id="5526347at2"/>
<organism evidence="2 3">
    <name type="scientific">Persicimonas caeni</name>
    <dbReference type="NCBI Taxonomy" id="2292766"/>
    <lineage>
        <taxon>Bacteria</taxon>
        <taxon>Deltaproteobacteria</taxon>
        <taxon>Bradymonadales</taxon>
        <taxon>Bradymonadaceae</taxon>
        <taxon>Persicimonas</taxon>
    </lineage>
</organism>
<feature type="chain" id="PRO_5030106308" evidence="1">
    <location>
        <begin position="20"/>
        <end position="569"/>
    </location>
</feature>
<accession>A0A5B8Y758</accession>